<dbReference type="InterPro" id="IPR004617">
    <property type="entry name" value="ApaH"/>
</dbReference>
<dbReference type="PANTHER" id="PTHR40942">
    <property type="match status" value="1"/>
</dbReference>
<dbReference type="EMBL" id="FNNH01000003">
    <property type="protein sequence ID" value="SDW10316.1"/>
    <property type="molecule type" value="Genomic_DNA"/>
</dbReference>
<evidence type="ECO:0000256" key="5">
    <source>
        <dbReference type="HAMAP-Rule" id="MF_00199"/>
    </source>
</evidence>
<gene>
    <name evidence="5" type="primary">apaH</name>
    <name evidence="7" type="ORF">SAMN05421882_100315</name>
</gene>
<dbReference type="PANTHER" id="PTHR40942:SF4">
    <property type="entry name" value="CYTOCHROME C5"/>
    <property type="match status" value="1"/>
</dbReference>
<protein>
    <recommendedName>
        <fullName evidence="5">Bis(5'-nucleosyl)-tetraphosphatase, symmetrical</fullName>
        <ecNumber evidence="5">3.6.1.41</ecNumber>
    </recommendedName>
    <alternativeName>
        <fullName evidence="5">Ap4A hydrolase</fullName>
    </alternativeName>
    <alternativeName>
        <fullName evidence="5">Diadenosine 5',5'''-P1,P4-tetraphosphate pyrophosphohydrolase</fullName>
    </alternativeName>
    <alternativeName>
        <fullName evidence="5">Diadenosine tetraphosphatase</fullName>
    </alternativeName>
</protein>
<evidence type="ECO:0000313" key="7">
    <source>
        <dbReference type="EMBL" id="SDW10316.1"/>
    </source>
</evidence>
<dbReference type="GO" id="GO:0008803">
    <property type="term" value="F:bis(5'-nucleosyl)-tetraphosphatase (symmetrical) activity"/>
    <property type="evidence" value="ECO:0007669"/>
    <property type="project" value="UniProtKB-UniRule"/>
</dbReference>
<name>A0A1H2QT22_9PROT</name>
<dbReference type="NCBIfam" id="TIGR00668">
    <property type="entry name" value="apaH"/>
    <property type="match status" value="1"/>
</dbReference>
<evidence type="ECO:0000313" key="8">
    <source>
        <dbReference type="Proteomes" id="UP000183454"/>
    </source>
</evidence>
<accession>A0A1H2QT22</accession>
<evidence type="ECO:0000256" key="1">
    <source>
        <dbReference type="ARBA" id="ARBA00003413"/>
    </source>
</evidence>
<dbReference type="EC" id="3.6.1.41" evidence="5"/>
<keyword evidence="3 5" id="KW-0378">Hydrolase</keyword>
<dbReference type="NCBIfam" id="NF001204">
    <property type="entry name" value="PRK00166.1"/>
    <property type="match status" value="1"/>
</dbReference>
<dbReference type="HAMAP" id="MF_00199">
    <property type="entry name" value="ApaH"/>
    <property type="match status" value="1"/>
</dbReference>
<dbReference type="AlphaFoldDB" id="A0A1H2QT22"/>
<reference evidence="7 8" key="1">
    <citation type="submission" date="2016-10" db="EMBL/GenBank/DDBJ databases">
        <authorList>
            <person name="de Groot N.N."/>
        </authorList>
    </citation>
    <scope>NUCLEOTIDE SEQUENCE [LARGE SCALE GENOMIC DNA]</scope>
    <source>
        <strain evidence="7 8">Nm110</strain>
    </source>
</reference>
<comment type="similarity">
    <text evidence="2 5">Belongs to the Ap4A hydrolase family.</text>
</comment>
<comment type="function">
    <text evidence="1 5">Hydrolyzes diadenosine 5',5'''-P1,P4-tetraphosphate to yield ADP.</text>
</comment>
<evidence type="ECO:0000259" key="6">
    <source>
        <dbReference type="Pfam" id="PF00149"/>
    </source>
</evidence>
<feature type="domain" description="Calcineurin-like phosphoesterase" evidence="6">
    <location>
        <begin position="4"/>
        <end position="126"/>
    </location>
</feature>
<comment type="catalytic activity">
    <reaction evidence="4 5">
        <text>P(1),P(4)-bis(5'-adenosyl) tetraphosphate + H2O = 2 ADP + 2 H(+)</text>
        <dbReference type="Rhea" id="RHEA:24252"/>
        <dbReference type="ChEBI" id="CHEBI:15377"/>
        <dbReference type="ChEBI" id="CHEBI:15378"/>
        <dbReference type="ChEBI" id="CHEBI:58141"/>
        <dbReference type="ChEBI" id="CHEBI:456216"/>
        <dbReference type="EC" id="3.6.1.41"/>
    </reaction>
</comment>
<organism evidence="7 8">
    <name type="scientific">Nitrosomonas communis</name>
    <dbReference type="NCBI Taxonomy" id="44574"/>
    <lineage>
        <taxon>Bacteria</taxon>
        <taxon>Pseudomonadati</taxon>
        <taxon>Pseudomonadota</taxon>
        <taxon>Betaproteobacteria</taxon>
        <taxon>Nitrosomonadales</taxon>
        <taxon>Nitrosomonadaceae</taxon>
        <taxon>Nitrosomonas</taxon>
    </lineage>
</organism>
<evidence type="ECO:0000256" key="2">
    <source>
        <dbReference type="ARBA" id="ARBA00005419"/>
    </source>
</evidence>
<proteinExistence type="inferred from homology"/>
<dbReference type="InterPro" id="IPR004843">
    <property type="entry name" value="Calcineurin-like_PHP"/>
</dbReference>
<dbReference type="Pfam" id="PF00149">
    <property type="entry name" value="Metallophos"/>
    <property type="match status" value="1"/>
</dbReference>
<dbReference type="CDD" id="cd07422">
    <property type="entry name" value="MPP_ApaH"/>
    <property type="match status" value="1"/>
</dbReference>
<dbReference type="PIRSF" id="PIRSF000903">
    <property type="entry name" value="B5n-ttraPtase_sm"/>
    <property type="match status" value="1"/>
</dbReference>
<sequence length="275" mass="31189">MATYAIGDVQGCYQSFQQLVELIGFNATRDKLWLVGDLVNRGPDSLILLRSIIELGNAVIPVLGNHDLHLLLVAEGLSKQHSGDTLQDILDAPDRNDLLNWLRHQKLFYVEDEYALVHAGILPCWDIPQAAELAHEVETALCKENYHKFLLHMYGNEPNFWHDGLAGYERLRVIINAMTRLRVCTADGRMDFTYKGPLQSIPQGYLPWFEVPDRASKPTTLIFGHWSALGLQIRENLIALDTGCFWKGKLTAIRLEDRKVFQVPCLQRVIAASQQ</sequence>
<dbReference type="Proteomes" id="UP000183454">
    <property type="component" value="Unassembled WGS sequence"/>
</dbReference>
<evidence type="ECO:0000256" key="3">
    <source>
        <dbReference type="ARBA" id="ARBA00022801"/>
    </source>
</evidence>
<dbReference type="RefSeq" id="WP_074664957.1">
    <property type="nucleotide sequence ID" value="NZ_FNNH01000003.1"/>
</dbReference>
<evidence type="ECO:0000256" key="4">
    <source>
        <dbReference type="ARBA" id="ARBA00049417"/>
    </source>
</evidence>
<dbReference type="Gene3D" id="3.60.21.10">
    <property type="match status" value="1"/>
</dbReference>
<dbReference type="InterPro" id="IPR029052">
    <property type="entry name" value="Metallo-depent_PP-like"/>
</dbReference>
<dbReference type="SUPFAM" id="SSF56300">
    <property type="entry name" value="Metallo-dependent phosphatases"/>
    <property type="match status" value="1"/>
</dbReference>